<dbReference type="InterPro" id="IPR040688">
    <property type="entry name" value="SLATT_2"/>
</dbReference>
<feature type="transmembrane region" description="Helical" evidence="2">
    <location>
        <begin position="71"/>
        <end position="89"/>
    </location>
</feature>
<keyword evidence="5" id="KW-1185">Reference proteome</keyword>
<evidence type="ECO:0000259" key="3">
    <source>
        <dbReference type="Pfam" id="PF18183"/>
    </source>
</evidence>
<feature type="transmembrane region" description="Helical" evidence="2">
    <location>
        <begin position="101"/>
        <end position="120"/>
    </location>
</feature>
<feature type="region of interest" description="Disordered" evidence="1">
    <location>
        <begin position="201"/>
        <end position="240"/>
    </location>
</feature>
<accession>A0ABN3EF11</accession>
<keyword evidence="2" id="KW-1133">Transmembrane helix</keyword>
<evidence type="ECO:0000256" key="1">
    <source>
        <dbReference type="SAM" id="MobiDB-lite"/>
    </source>
</evidence>
<gene>
    <name evidence="4" type="ORF">GCM10010104_61760</name>
</gene>
<evidence type="ECO:0000313" key="5">
    <source>
        <dbReference type="Proteomes" id="UP001501474"/>
    </source>
</evidence>
<feature type="compositionally biased region" description="Polar residues" evidence="1">
    <location>
        <begin position="201"/>
        <end position="211"/>
    </location>
</feature>
<dbReference type="NCBIfam" id="NF033633">
    <property type="entry name" value="SLATT_2"/>
    <property type="match status" value="1"/>
</dbReference>
<evidence type="ECO:0000256" key="2">
    <source>
        <dbReference type="SAM" id="Phobius"/>
    </source>
</evidence>
<proteinExistence type="predicted"/>
<protein>
    <recommendedName>
        <fullName evidence="3">SMODS and SLOG-associating 2TM effector domain-containing protein</fullName>
    </recommendedName>
</protein>
<feature type="domain" description="SMODS and SLOG-associating 2TM effector" evidence="3">
    <location>
        <begin position="37"/>
        <end position="207"/>
    </location>
</feature>
<feature type="compositionally biased region" description="Basic and acidic residues" evidence="1">
    <location>
        <begin position="217"/>
        <end position="240"/>
    </location>
</feature>
<name>A0ABN3EF11_9ACTN</name>
<keyword evidence="2" id="KW-0812">Transmembrane</keyword>
<organism evidence="4 5">
    <name type="scientific">Streptomyces indiaensis</name>
    <dbReference type="NCBI Taxonomy" id="284033"/>
    <lineage>
        <taxon>Bacteria</taxon>
        <taxon>Bacillati</taxon>
        <taxon>Actinomycetota</taxon>
        <taxon>Actinomycetes</taxon>
        <taxon>Kitasatosporales</taxon>
        <taxon>Streptomycetaceae</taxon>
        <taxon>Streptomyces</taxon>
    </lineage>
</organism>
<evidence type="ECO:0000313" key="4">
    <source>
        <dbReference type="EMBL" id="GAA2256381.1"/>
    </source>
</evidence>
<dbReference type="Proteomes" id="UP001501474">
    <property type="component" value="Unassembled WGS sequence"/>
</dbReference>
<comment type="caution">
    <text evidence="4">The sequence shown here is derived from an EMBL/GenBank/DDBJ whole genome shotgun (WGS) entry which is preliminary data.</text>
</comment>
<dbReference type="RefSeq" id="WP_344369495.1">
    <property type="nucleotide sequence ID" value="NZ_BAAART010000176.1"/>
</dbReference>
<dbReference type="Pfam" id="PF18183">
    <property type="entry name" value="SLATT_2"/>
    <property type="match status" value="1"/>
</dbReference>
<sequence>MPLAIQEGRERDMFGRRRAADMTVSELTELDRSRTRADLLWELFRHAEAEVTSAIGWYLARRRGPSLWSRSLRALATLLGIVGTITPLVHAASPTTVQPEWGFVFLAGGAGCVLFDRIFGFSASWTRYIRAEMALQQILKKAQSDWAQAFLRTTDSPSDKEQAALLGVIERLRTDAQRIIEDEGTAWVGYLADGVEELTRSTTSATGQRSHTAGLFRLDRGPGRDRGGEVPVPRSRDTAM</sequence>
<keyword evidence="2" id="KW-0472">Membrane</keyword>
<dbReference type="EMBL" id="BAAART010000176">
    <property type="protein sequence ID" value="GAA2256381.1"/>
    <property type="molecule type" value="Genomic_DNA"/>
</dbReference>
<reference evidence="4 5" key="1">
    <citation type="journal article" date="2019" name="Int. J. Syst. Evol. Microbiol.">
        <title>The Global Catalogue of Microorganisms (GCM) 10K type strain sequencing project: providing services to taxonomists for standard genome sequencing and annotation.</title>
        <authorList>
            <consortium name="The Broad Institute Genomics Platform"/>
            <consortium name="The Broad Institute Genome Sequencing Center for Infectious Disease"/>
            <person name="Wu L."/>
            <person name="Ma J."/>
        </authorList>
    </citation>
    <scope>NUCLEOTIDE SEQUENCE [LARGE SCALE GENOMIC DNA]</scope>
    <source>
        <strain evidence="4 5">JCM 3053</strain>
    </source>
</reference>